<comment type="similarity">
    <text evidence="3">Belongs to the CENP-I/CTF3 family.</text>
</comment>
<dbReference type="STRING" id="1287681.M7T139"/>
<evidence type="ECO:0000256" key="2">
    <source>
        <dbReference type="ARBA" id="ARBA00004584"/>
    </source>
</evidence>
<organism evidence="7 8">
    <name type="scientific">Eutypa lata (strain UCR-EL1)</name>
    <name type="common">Grapevine dieback disease fungus</name>
    <name type="synonym">Eutypa armeniacae</name>
    <dbReference type="NCBI Taxonomy" id="1287681"/>
    <lineage>
        <taxon>Eukaryota</taxon>
        <taxon>Fungi</taxon>
        <taxon>Dikarya</taxon>
        <taxon>Ascomycota</taxon>
        <taxon>Pezizomycotina</taxon>
        <taxon>Sordariomycetes</taxon>
        <taxon>Xylariomycetidae</taxon>
        <taxon>Xylariales</taxon>
        <taxon>Diatrypaceae</taxon>
        <taxon>Eutypa</taxon>
    </lineage>
</organism>
<gene>
    <name evidence="7" type="ORF">UCREL1_9501</name>
</gene>
<dbReference type="eggNOG" id="ENOG502QU9H">
    <property type="taxonomic scope" value="Eukaryota"/>
</dbReference>
<dbReference type="Proteomes" id="UP000012174">
    <property type="component" value="Unassembled WGS sequence"/>
</dbReference>
<evidence type="ECO:0000256" key="4">
    <source>
        <dbReference type="ARBA" id="ARBA00022454"/>
    </source>
</evidence>
<sequence length="451" mass="49949">MSQHEDEEAELGEIISKIAQASKLPAKRRGTSIKPDIESLNSLSYDRGLLPIELNELVDLATTPNHLNQASLASIVRNLYPATPVDNDVITKVIGSMGHGRSKPSLAIQGVLLRWLVMIYHIMQSQDALARGYSVLFNLLDTAALRTQLCHLLVLITRRKHNAVTLEEIENVDGFVKKLERVELPNQLIAVLGDPLLQKLLLLKPDAEANERINNWLSSQWDGRNGKEVILEILSYTPLIDFEGARNSSRVRVVIPPSPLVYILYFASSPTIVSRLCGVLAKYKEGLQKAMATSRSDYTPEYVNGFNGFLMDICNCLWRSRAFNAKDNNSHGCLIPKPLVDNLSVYVKGLDTGASLTSLFSLSHSPVLGLMSISYFRSLEDAELERGKDELGIRHAGPITRATLASLADDGGLRLTWDEYRLGVLGYLEQNGMSGVGELMYNTMTTLMKKA</sequence>
<protein>
    <submittedName>
        <fullName evidence="7">Putative mis6 domain protein</fullName>
    </submittedName>
</protein>
<accession>M7T139</accession>
<dbReference type="GO" id="GO:0000939">
    <property type="term" value="C:inner kinetochore"/>
    <property type="evidence" value="ECO:0007669"/>
    <property type="project" value="TreeGrafter"/>
</dbReference>
<dbReference type="OMA" id="CNILALY"/>
<comment type="subcellular location">
    <subcellularLocation>
        <location evidence="2">Chromosome</location>
        <location evidence="2">Centromere</location>
    </subcellularLocation>
    <subcellularLocation>
        <location evidence="1">Nucleus</location>
    </subcellularLocation>
</comment>
<evidence type="ECO:0000256" key="6">
    <source>
        <dbReference type="ARBA" id="ARBA00023328"/>
    </source>
</evidence>
<name>M7T139_EUTLA</name>
<dbReference type="GO" id="GO:0000070">
    <property type="term" value="P:mitotic sister chromatid segregation"/>
    <property type="evidence" value="ECO:0007669"/>
    <property type="project" value="TreeGrafter"/>
</dbReference>
<dbReference type="PANTHER" id="PTHR48208:SF2">
    <property type="entry name" value="CENTROMERE PROTEIN I"/>
    <property type="match status" value="1"/>
</dbReference>
<evidence type="ECO:0000256" key="5">
    <source>
        <dbReference type="ARBA" id="ARBA00023242"/>
    </source>
</evidence>
<dbReference type="GO" id="GO:0034080">
    <property type="term" value="P:CENP-A containing chromatin assembly"/>
    <property type="evidence" value="ECO:0007669"/>
    <property type="project" value="TreeGrafter"/>
</dbReference>
<dbReference type="CDD" id="cd22647">
    <property type="entry name" value="CTF3_NTD_HEAT"/>
    <property type="match status" value="1"/>
</dbReference>
<proteinExistence type="inferred from homology"/>
<dbReference type="GO" id="GO:0005634">
    <property type="term" value="C:nucleus"/>
    <property type="evidence" value="ECO:0007669"/>
    <property type="project" value="UniProtKB-SubCell"/>
</dbReference>
<dbReference type="AlphaFoldDB" id="M7T139"/>
<dbReference type="PANTHER" id="PTHR48208">
    <property type="entry name" value="CENTROMERE PROTEIN I"/>
    <property type="match status" value="1"/>
</dbReference>
<dbReference type="EMBL" id="KB707209">
    <property type="protein sequence ID" value="EMR63536.1"/>
    <property type="molecule type" value="Genomic_DNA"/>
</dbReference>
<reference evidence="8" key="1">
    <citation type="journal article" date="2013" name="Genome Announc.">
        <title>Draft genome sequence of the grapevine dieback fungus Eutypa lata UCR-EL1.</title>
        <authorList>
            <person name="Blanco-Ulate B."/>
            <person name="Rolshausen P.E."/>
            <person name="Cantu D."/>
        </authorList>
    </citation>
    <scope>NUCLEOTIDE SEQUENCE [LARGE SCALE GENOMIC DNA]</scope>
    <source>
        <strain evidence="8">UCR-EL1</strain>
    </source>
</reference>
<keyword evidence="8" id="KW-1185">Reference proteome</keyword>
<evidence type="ECO:0000313" key="7">
    <source>
        <dbReference type="EMBL" id="EMR63536.1"/>
    </source>
</evidence>
<dbReference type="InterPro" id="IPR012485">
    <property type="entry name" value="CENP-I"/>
</dbReference>
<evidence type="ECO:0000256" key="3">
    <source>
        <dbReference type="ARBA" id="ARBA00005470"/>
    </source>
</evidence>
<dbReference type="Pfam" id="PF07778">
    <property type="entry name" value="CENP-I"/>
    <property type="match status" value="1"/>
</dbReference>
<dbReference type="KEGG" id="ela:UCREL1_9501"/>
<dbReference type="HOGENOM" id="CLU_023256_0_0_1"/>
<keyword evidence="5" id="KW-0539">Nucleus</keyword>
<evidence type="ECO:0000256" key="1">
    <source>
        <dbReference type="ARBA" id="ARBA00004123"/>
    </source>
</evidence>
<evidence type="ECO:0000313" key="8">
    <source>
        <dbReference type="Proteomes" id="UP000012174"/>
    </source>
</evidence>
<keyword evidence="6" id="KW-0137">Centromere</keyword>
<keyword evidence="4" id="KW-0158">Chromosome</keyword>
<dbReference type="OrthoDB" id="6347512at2759"/>